<gene>
    <name evidence="6" type="ORF">PHYEVI_LOCUS9028</name>
</gene>
<name>A0A9N9TST6_PHYSR</name>
<feature type="transmembrane region" description="Helical" evidence="5">
    <location>
        <begin position="66"/>
        <end position="85"/>
    </location>
</feature>
<organism evidence="6 7">
    <name type="scientific">Phyllotreta striolata</name>
    <name type="common">Striped flea beetle</name>
    <name type="synonym">Crioceris striolata</name>
    <dbReference type="NCBI Taxonomy" id="444603"/>
    <lineage>
        <taxon>Eukaryota</taxon>
        <taxon>Metazoa</taxon>
        <taxon>Ecdysozoa</taxon>
        <taxon>Arthropoda</taxon>
        <taxon>Hexapoda</taxon>
        <taxon>Insecta</taxon>
        <taxon>Pterygota</taxon>
        <taxon>Neoptera</taxon>
        <taxon>Endopterygota</taxon>
        <taxon>Coleoptera</taxon>
        <taxon>Polyphaga</taxon>
        <taxon>Cucujiformia</taxon>
        <taxon>Chrysomeloidea</taxon>
        <taxon>Chrysomelidae</taxon>
        <taxon>Galerucinae</taxon>
        <taxon>Alticini</taxon>
        <taxon>Phyllotreta</taxon>
    </lineage>
</organism>
<accession>A0A9N9TST6</accession>
<dbReference type="InterPro" id="IPR009436">
    <property type="entry name" value="AGTRAP"/>
</dbReference>
<comment type="subcellular location">
    <subcellularLocation>
        <location evidence="1">Membrane</location>
        <topology evidence="1">Multi-pass membrane protein</topology>
    </subcellularLocation>
</comment>
<evidence type="ECO:0000256" key="5">
    <source>
        <dbReference type="SAM" id="Phobius"/>
    </source>
</evidence>
<dbReference type="AlphaFoldDB" id="A0A9N9TST6"/>
<dbReference type="GO" id="GO:0005886">
    <property type="term" value="C:plasma membrane"/>
    <property type="evidence" value="ECO:0007669"/>
    <property type="project" value="TreeGrafter"/>
</dbReference>
<protein>
    <submittedName>
        <fullName evidence="6">Uncharacterized protein</fullName>
    </submittedName>
</protein>
<keyword evidence="2 5" id="KW-0812">Transmembrane</keyword>
<keyword evidence="3 5" id="KW-1133">Transmembrane helix</keyword>
<dbReference type="PANTHER" id="PTHR16521">
    <property type="entry name" value="TYPE-1 ANGIOTENSIN II RECEPTOR-ASSOCIATED PROTEIN"/>
    <property type="match status" value="1"/>
</dbReference>
<evidence type="ECO:0000256" key="1">
    <source>
        <dbReference type="ARBA" id="ARBA00004141"/>
    </source>
</evidence>
<feature type="transmembrane region" description="Helical" evidence="5">
    <location>
        <begin position="17"/>
        <end position="35"/>
    </location>
</feature>
<dbReference type="GO" id="GO:0038166">
    <property type="term" value="P:angiotensin-activated signaling pathway"/>
    <property type="evidence" value="ECO:0007669"/>
    <property type="project" value="InterPro"/>
</dbReference>
<reference evidence="6" key="1">
    <citation type="submission" date="2022-01" db="EMBL/GenBank/DDBJ databases">
        <authorList>
            <person name="King R."/>
        </authorList>
    </citation>
    <scope>NUCLEOTIDE SEQUENCE</scope>
</reference>
<feature type="transmembrane region" description="Helical" evidence="5">
    <location>
        <begin position="97"/>
        <end position="118"/>
    </location>
</feature>
<keyword evidence="7" id="KW-1185">Reference proteome</keyword>
<feature type="transmembrane region" description="Helical" evidence="5">
    <location>
        <begin position="41"/>
        <end position="59"/>
    </location>
</feature>
<proteinExistence type="predicted"/>
<dbReference type="EMBL" id="OU900099">
    <property type="protein sequence ID" value="CAG9862722.1"/>
    <property type="molecule type" value="Genomic_DNA"/>
</dbReference>
<dbReference type="Pfam" id="PF06396">
    <property type="entry name" value="AGTRAP"/>
    <property type="match status" value="1"/>
</dbReference>
<evidence type="ECO:0000313" key="7">
    <source>
        <dbReference type="Proteomes" id="UP001153712"/>
    </source>
</evidence>
<evidence type="ECO:0000256" key="2">
    <source>
        <dbReference type="ARBA" id="ARBA00022692"/>
    </source>
</evidence>
<sequence length="157" mass="18059">MAWFLEIKKIKFKNPMTTIKIVLILHYLLTVMGAIGTFNPFVYLFYNFVIILLLIWSIYSKTDEPLKLAIILNMCAVILDALYIVALVEDTKSRKVVLSIVASSIHLIFRPFSILVLIKKDEKLSEGNSEENPNDKSIQTVDNYDFPTFKKNKITIL</sequence>
<evidence type="ECO:0000256" key="3">
    <source>
        <dbReference type="ARBA" id="ARBA00022989"/>
    </source>
</evidence>
<evidence type="ECO:0000313" key="6">
    <source>
        <dbReference type="EMBL" id="CAG9862722.1"/>
    </source>
</evidence>
<keyword evidence="4 5" id="KW-0472">Membrane</keyword>
<evidence type="ECO:0000256" key="4">
    <source>
        <dbReference type="ARBA" id="ARBA00023136"/>
    </source>
</evidence>
<dbReference type="OrthoDB" id="8191171at2759"/>
<dbReference type="PANTHER" id="PTHR16521:SF3">
    <property type="entry name" value="TYPE-1 ANGIOTENSIN II RECEPTOR-ASSOCIATED PROTEIN"/>
    <property type="match status" value="1"/>
</dbReference>
<dbReference type="Proteomes" id="UP001153712">
    <property type="component" value="Chromosome 6"/>
</dbReference>